<dbReference type="InterPro" id="IPR020058">
    <property type="entry name" value="Glu/Gln-tRNA-synth_Ib_cat-dom"/>
</dbReference>
<dbReference type="InterPro" id="IPR000924">
    <property type="entry name" value="Glu/Gln-tRNA-synth"/>
</dbReference>
<keyword evidence="8" id="KW-0479">Metal-binding</keyword>
<evidence type="ECO:0000256" key="4">
    <source>
        <dbReference type="ARBA" id="ARBA00022741"/>
    </source>
</evidence>
<dbReference type="InterPro" id="IPR004527">
    <property type="entry name" value="Glu-tRNA-ligase_bac/mito"/>
</dbReference>
<dbReference type="InterPro" id="IPR049940">
    <property type="entry name" value="GluQ/Sye"/>
</dbReference>
<accession>A0A1M4VG23</accession>
<evidence type="ECO:0000259" key="10">
    <source>
        <dbReference type="Pfam" id="PF19269"/>
    </source>
</evidence>
<evidence type="ECO:0000313" key="11">
    <source>
        <dbReference type="EMBL" id="SHE67911.1"/>
    </source>
</evidence>
<organism evidence="11 12">
    <name type="scientific">Ferrithrix thermotolerans DSM 19514</name>
    <dbReference type="NCBI Taxonomy" id="1121881"/>
    <lineage>
        <taxon>Bacteria</taxon>
        <taxon>Bacillati</taxon>
        <taxon>Actinomycetota</taxon>
        <taxon>Acidimicrobiia</taxon>
        <taxon>Acidimicrobiales</taxon>
        <taxon>Acidimicrobiaceae</taxon>
        <taxon>Ferrithrix</taxon>
    </lineage>
</organism>
<dbReference type="GO" id="GO:0004818">
    <property type="term" value="F:glutamate-tRNA ligase activity"/>
    <property type="evidence" value="ECO:0007669"/>
    <property type="project" value="UniProtKB-UniRule"/>
</dbReference>
<keyword evidence="7 8" id="KW-0030">Aminoacyl-tRNA synthetase</keyword>
<dbReference type="InterPro" id="IPR008925">
    <property type="entry name" value="aa_tRNA-synth_I_cd-bd_sf"/>
</dbReference>
<evidence type="ECO:0000256" key="7">
    <source>
        <dbReference type="ARBA" id="ARBA00023146"/>
    </source>
</evidence>
<feature type="domain" description="Glutamyl/glutaminyl-tRNA synthetase class Ib catalytic" evidence="9">
    <location>
        <begin position="4"/>
        <end position="300"/>
    </location>
</feature>
<keyword evidence="8" id="KW-0862">Zinc</keyword>
<comment type="similarity">
    <text evidence="1 8">Belongs to the class-I aminoacyl-tRNA synthetase family. Glutamate--tRNA ligase type 1 subfamily.</text>
</comment>
<keyword evidence="3 8" id="KW-0436">Ligase</keyword>
<evidence type="ECO:0000256" key="5">
    <source>
        <dbReference type="ARBA" id="ARBA00022840"/>
    </source>
</evidence>
<keyword evidence="12" id="KW-1185">Reference proteome</keyword>
<protein>
    <recommendedName>
        <fullName evidence="8">Glutamate--tRNA ligase</fullName>
        <ecNumber evidence="8">6.1.1.17</ecNumber>
    </recommendedName>
    <alternativeName>
        <fullName evidence="8">Glutamyl-tRNA synthetase</fullName>
        <shortName evidence="8">GluRS</shortName>
    </alternativeName>
</protein>
<comment type="cofactor">
    <cofactor evidence="8">
        <name>Zn(2+)</name>
        <dbReference type="ChEBI" id="CHEBI:29105"/>
    </cofactor>
    <text evidence="8">Binds 1 zinc ion per subunit.</text>
</comment>
<evidence type="ECO:0000256" key="3">
    <source>
        <dbReference type="ARBA" id="ARBA00022598"/>
    </source>
</evidence>
<dbReference type="InterPro" id="IPR014729">
    <property type="entry name" value="Rossmann-like_a/b/a_fold"/>
</dbReference>
<dbReference type="OrthoDB" id="9807503at2"/>
<dbReference type="Gene3D" id="1.10.10.350">
    <property type="match status" value="1"/>
</dbReference>
<evidence type="ECO:0000313" key="12">
    <source>
        <dbReference type="Proteomes" id="UP000184295"/>
    </source>
</evidence>
<dbReference type="GO" id="GO:0008270">
    <property type="term" value="F:zinc ion binding"/>
    <property type="evidence" value="ECO:0007669"/>
    <property type="project" value="UniProtKB-UniRule"/>
</dbReference>
<dbReference type="InterPro" id="IPR045462">
    <property type="entry name" value="aa-tRNA-synth_I_cd-bd"/>
</dbReference>
<comment type="function">
    <text evidence="8">Catalyzes the attachment of glutamate to tRNA(Glu) in a two-step reaction: glutamate is first activated by ATP to form Glu-AMP and then transferred to the acceptor end of tRNA(Glu).</text>
</comment>
<feature type="short sequence motif" description="'HIGH' region" evidence="8">
    <location>
        <begin position="11"/>
        <end position="21"/>
    </location>
</feature>
<dbReference type="PRINTS" id="PR00987">
    <property type="entry name" value="TRNASYNTHGLU"/>
</dbReference>
<name>A0A1M4VG23_9ACTN</name>
<reference evidence="12" key="1">
    <citation type="submission" date="2016-11" db="EMBL/GenBank/DDBJ databases">
        <authorList>
            <person name="Varghese N."/>
            <person name="Submissions S."/>
        </authorList>
    </citation>
    <scope>NUCLEOTIDE SEQUENCE [LARGE SCALE GENOMIC DNA]</scope>
    <source>
        <strain evidence="12">DSM 19514</strain>
    </source>
</reference>
<dbReference type="Gene3D" id="1.10.8.70">
    <property type="entry name" value="Glutamate-tRNA synthetase, class I, anticodon-binding domain 1"/>
    <property type="match status" value="1"/>
</dbReference>
<evidence type="ECO:0000256" key="6">
    <source>
        <dbReference type="ARBA" id="ARBA00022917"/>
    </source>
</evidence>
<dbReference type="GO" id="GO:0006424">
    <property type="term" value="P:glutamyl-tRNA aminoacylation"/>
    <property type="evidence" value="ECO:0007669"/>
    <property type="project" value="UniProtKB-UniRule"/>
</dbReference>
<sequence length="463" mass="52988">MTDEIRLRFAPSPTGYFHVGGARTALYNWLVAKKSGGQFILRIDDTDEQRNKDEWTDGILAALGWLEITFDEGPYFQSQRKSLYSETARRLFESGLAYFCSCTREEIDERARLRGGRPGYDGFCRDRGLQPKEGYALRFKVPDGETIVDDQVRGRVVFSNSTIEDFILLKGNGAALYVLANFVDDVDLRITHVIRAEEHLPTTPKAVLLYQALGLRPPVFAHLPVLVNEKRVKLSKRRDRVAVEDFRDQGFLPEAMVNYLALLGWSPGDDVEFLSREEMLDRFDLSRVSKAPAFFDVVKMTHFNKHYIMIMELDRFVEESVRFLESEDFWTGDEAQRAKLTEVAPFVKERIALLSEVVPMVDFLFADLKELGLPIGPFSDSDQVILSRYVDRVERLQEFRKDDLESEFRELGEELSISLRKLQAPIRLAVTGRKVGPPLFVAMEVLGRDTSIRRIKGALGQRV</sequence>
<dbReference type="SUPFAM" id="SSF48163">
    <property type="entry name" value="An anticodon-binding domain of class I aminoacyl-tRNA synthetases"/>
    <property type="match status" value="1"/>
</dbReference>
<keyword evidence="4 8" id="KW-0547">Nucleotide-binding</keyword>
<keyword evidence="5 8" id="KW-0067">ATP-binding</keyword>
<feature type="domain" description="Aminoacyl-tRNA synthetase class I anticodon-binding" evidence="10">
    <location>
        <begin position="323"/>
        <end position="459"/>
    </location>
</feature>
<evidence type="ECO:0000259" key="9">
    <source>
        <dbReference type="Pfam" id="PF00749"/>
    </source>
</evidence>
<evidence type="ECO:0000256" key="2">
    <source>
        <dbReference type="ARBA" id="ARBA00022490"/>
    </source>
</evidence>
<keyword evidence="6 8" id="KW-0648">Protein biosynthesis</keyword>
<dbReference type="GO" id="GO:0005829">
    <property type="term" value="C:cytosol"/>
    <property type="evidence" value="ECO:0007669"/>
    <property type="project" value="TreeGrafter"/>
</dbReference>
<dbReference type="EMBL" id="FQUL01000016">
    <property type="protein sequence ID" value="SHE67911.1"/>
    <property type="molecule type" value="Genomic_DNA"/>
</dbReference>
<feature type="short sequence motif" description="'KMSKS' region" evidence="8">
    <location>
        <begin position="233"/>
        <end position="237"/>
    </location>
</feature>
<dbReference type="PANTHER" id="PTHR43311:SF2">
    <property type="entry name" value="GLUTAMATE--TRNA LIGASE, MITOCHONDRIAL-RELATED"/>
    <property type="match status" value="1"/>
</dbReference>
<dbReference type="EC" id="6.1.1.17" evidence="8"/>
<comment type="subunit">
    <text evidence="8">Monomer.</text>
</comment>
<dbReference type="InterPro" id="IPR020751">
    <property type="entry name" value="aa-tRNA-synth_I_codon-bd_sub2"/>
</dbReference>
<feature type="binding site" evidence="8">
    <location>
        <position position="236"/>
    </location>
    <ligand>
        <name>ATP</name>
        <dbReference type="ChEBI" id="CHEBI:30616"/>
    </ligand>
</feature>
<dbReference type="CDD" id="cd00808">
    <property type="entry name" value="GluRS_core"/>
    <property type="match status" value="1"/>
</dbReference>
<dbReference type="Proteomes" id="UP000184295">
    <property type="component" value="Unassembled WGS sequence"/>
</dbReference>
<dbReference type="RefSeq" id="WP_072790220.1">
    <property type="nucleotide sequence ID" value="NZ_FQUL01000016.1"/>
</dbReference>
<comment type="catalytic activity">
    <reaction evidence="8">
        <text>tRNA(Glu) + L-glutamate + ATP = L-glutamyl-tRNA(Glu) + AMP + diphosphate</text>
        <dbReference type="Rhea" id="RHEA:23540"/>
        <dbReference type="Rhea" id="RHEA-COMP:9663"/>
        <dbReference type="Rhea" id="RHEA-COMP:9680"/>
        <dbReference type="ChEBI" id="CHEBI:29985"/>
        <dbReference type="ChEBI" id="CHEBI:30616"/>
        <dbReference type="ChEBI" id="CHEBI:33019"/>
        <dbReference type="ChEBI" id="CHEBI:78442"/>
        <dbReference type="ChEBI" id="CHEBI:78520"/>
        <dbReference type="ChEBI" id="CHEBI:456215"/>
        <dbReference type="EC" id="6.1.1.17"/>
    </reaction>
</comment>
<dbReference type="SUPFAM" id="SSF52374">
    <property type="entry name" value="Nucleotidylyl transferase"/>
    <property type="match status" value="1"/>
</dbReference>
<dbReference type="PROSITE" id="PS00178">
    <property type="entry name" value="AA_TRNA_LIGASE_I"/>
    <property type="match status" value="1"/>
</dbReference>
<dbReference type="NCBIfam" id="TIGR00464">
    <property type="entry name" value="gltX_bact"/>
    <property type="match status" value="1"/>
</dbReference>
<feature type="binding site" evidence="8">
    <location>
        <position position="126"/>
    </location>
    <ligand>
        <name>Zn(2+)</name>
        <dbReference type="ChEBI" id="CHEBI:29105"/>
    </ligand>
</feature>
<dbReference type="GO" id="GO:0000049">
    <property type="term" value="F:tRNA binding"/>
    <property type="evidence" value="ECO:0007669"/>
    <property type="project" value="InterPro"/>
</dbReference>
<feature type="binding site" evidence="8">
    <location>
        <position position="124"/>
    </location>
    <ligand>
        <name>Zn(2+)</name>
        <dbReference type="ChEBI" id="CHEBI:29105"/>
    </ligand>
</feature>
<feature type="binding site" evidence="8">
    <location>
        <position position="102"/>
    </location>
    <ligand>
        <name>Zn(2+)</name>
        <dbReference type="ChEBI" id="CHEBI:29105"/>
    </ligand>
</feature>
<proteinExistence type="inferred from homology"/>
<dbReference type="InterPro" id="IPR020752">
    <property type="entry name" value="Glu-tRNA-synth_I_codon-bd_sub1"/>
</dbReference>
<dbReference type="InterPro" id="IPR001412">
    <property type="entry name" value="aa-tRNA-synth_I_CS"/>
</dbReference>
<dbReference type="InterPro" id="IPR033910">
    <property type="entry name" value="GluRS_core"/>
</dbReference>
<dbReference type="STRING" id="1121881.SAMN02745225_01309"/>
<dbReference type="Gene3D" id="3.40.50.620">
    <property type="entry name" value="HUPs"/>
    <property type="match status" value="1"/>
</dbReference>
<gene>
    <name evidence="8" type="primary">gltX</name>
    <name evidence="11" type="ORF">SAMN02745225_01309</name>
</gene>
<comment type="subcellular location">
    <subcellularLocation>
        <location evidence="8">Cytoplasm</location>
    </subcellularLocation>
</comment>
<dbReference type="GO" id="GO:0005524">
    <property type="term" value="F:ATP binding"/>
    <property type="evidence" value="ECO:0007669"/>
    <property type="project" value="UniProtKB-UniRule"/>
</dbReference>
<evidence type="ECO:0000256" key="8">
    <source>
        <dbReference type="HAMAP-Rule" id="MF_00022"/>
    </source>
</evidence>
<dbReference type="AlphaFoldDB" id="A0A1M4VG23"/>
<dbReference type="HAMAP" id="MF_00022">
    <property type="entry name" value="Glu_tRNA_synth_type1"/>
    <property type="match status" value="1"/>
</dbReference>
<dbReference type="Pfam" id="PF19269">
    <property type="entry name" value="Anticodon_2"/>
    <property type="match status" value="1"/>
</dbReference>
<dbReference type="PANTHER" id="PTHR43311">
    <property type="entry name" value="GLUTAMATE--TRNA LIGASE"/>
    <property type="match status" value="1"/>
</dbReference>
<evidence type="ECO:0000256" key="1">
    <source>
        <dbReference type="ARBA" id="ARBA00007894"/>
    </source>
</evidence>
<keyword evidence="2 8" id="KW-0963">Cytoplasm</keyword>
<dbReference type="Pfam" id="PF00749">
    <property type="entry name" value="tRNA-synt_1c"/>
    <property type="match status" value="1"/>
</dbReference>
<feature type="binding site" evidence="8">
    <location>
        <position position="100"/>
    </location>
    <ligand>
        <name>Zn(2+)</name>
        <dbReference type="ChEBI" id="CHEBI:29105"/>
    </ligand>
</feature>